<feature type="region of interest" description="Disordered" evidence="1">
    <location>
        <begin position="17"/>
        <end position="95"/>
    </location>
</feature>
<dbReference type="InParanoid" id="W4K3J8"/>
<evidence type="ECO:0000313" key="3">
    <source>
        <dbReference type="Proteomes" id="UP000030671"/>
    </source>
</evidence>
<dbReference type="AlphaFoldDB" id="W4K3J8"/>
<reference evidence="2 3" key="1">
    <citation type="journal article" date="2012" name="New Phytol.">
        <title>Insight into trade-off between wood decay and parasitism from the genome of a fungal forest pathogen.</title>
        <authorList>
            <person name="Olson A."/>
            <person name="Aerts A."/>
            <person name="Asiegbu F."/>
            <person name="Belbahri L."/>
            <person name="Bouzid O."/>
            <person name="Broberg A."/>
            <person name="Canback B."/>
            <person name="Coutinho P.M."/>
            <person name="Cullen D."/>
            <person name="Dalman K."/>
            <person name="Deflorio G."/>
            <person name="van Diepen L.T."/>
            <person name="Dunand C."/>
            <person name="Duplessis S."/>
            <person name="Durling M."/>
            <person name="Gonthier P."/>
            <person name="Grimwood J."/>
            <person name="Fossdal C.G."/>
            <person name="Hansson D."/>
            <person name="Henrissat B."/>
            <person name="Hietala A."/>
            <person name="Himmelstrand K."/>
            <person name="Hoffmeister D."/>
            <person name="Hogberg N."/>
            <person name="James T.Y."/>
            <person name="Karlsson M."/>
            <person name="Kohler A."/>
            <person name="Kues U."/>
            <person name="Lee Y.H."/>
            <person name="Lin Y.C."/>
            <person name="Lind M."/>
            <person name="Lindquist E."/>
            <person name="Lombard V."/>
            <person name="Lucas S."/>
            <person name="Lunden K."/>
            <person name="Morin E."/>
            <person name="Murat C."/>
            <person name="Park J."/>
            <person name="Raffaello T."/>
            <person name="Rouze P."/>
            <person name="Salamov A."/>
            <person name="Schmutz J."/>
            <person name="Solheim H."/>
            <person name="Stahlberg J."/>
            <person name="Velez H."/>
            <person name="de Vries R.P."/>
            <person name="Wiebenga A."/>
            <person name="Woodward S."/>
            <person name="Yakovlev I."/>
            <person name="Garbelotto M."/>
            <person name="Martin F."/>
            <person name="Grigoriev I.V."/>
            <person name="Stenlid J."/>
        </authorList>
    </citation>
    <scope>NUCLEOTIDE SEQUENCE [LARGE SCALE GENOMIC DNA]</scope>
    <source>
        <strain evidence="2 3">TC 32-1</strain>
    </source>
</reference>
<keyword evidence="3" id="KW-1185">Reference proteome</keyword>
<dbReference type="RefSeq" id="XP_009547165.1">
    <property type="nucleotide sequence ID" value="XM_009548870.1"/>
</dbReference>
<feature type="compositionally biased region" description="Basic and acidic residues" evidence="1">
    <location>
        <begin position="25"/>
        <end position="34"/>
    </location>
</feature>
<protein>
    <submittedName>
        <fullName evidence="2">Uncharacterized protein</fullName>
    </submittedName>
</protein>
<proteinExistence type="predicted"/>
<name>W4K3J8_HETIT</name>
<dbReference type="HOGENOM" id="CLU_2373054_0_0_1"/>
<dbReference type="GeneID" id="20665781"/>
<accession>W4K3J8</accession>
<gene>
    <name evidence="2" type="ORF">HETIRDRAFT_101566</name>
</gene>
<dbReference type="Proteomes" id="UP000030671">
    <property type="component" value="Unassembled WGS sequence"/>
</dbReference>
<organism evidence="2 3">
    <name type="scientific">Heterobasidion irregulare (strain TC 32-1)</name>
    <dbReference type="NCBI Taxonomy" id="747525"/>
    <lineage>
        <taxon>Eukaryota</taxon>
        <taxon>Fungi</taxon>
        <taxon>Dikarya</taxon>
        <taxon>Basidiomycota</taxon>
        <taxon>Agaricomycotina</taxon>
        <taxon>Agaricomycetes</taxon>
        <taxon>Russulales</taxon>
        <taxon>Bondarzewiaceae</taxon>
        <taxon>Heterobasidion</taxon>
        <taxon>Heterobasidion annosum species complex</taxon>
    </lineage>
</organism>
<dbReference type="EMBL" id="KI925459">
    <property type="protein sequence ID" value="ETW80408.1"/>
    <property type="molecule type" value="Genomic_DNA"/>
</dbReference>
<dbReference type="KEGG" id="hir:HETIRDRAFT_101566"/>
<evidence type="ECO:0000313" key="2">
    <source>
        <dbReference type="EMBL" id="ETW80408.1"/>
    </source>
</evidence>
<evidence type="ECO:0000256" key="1">
    <source>
        <dbReference type="SAM" id="MobiDB-lite"/>
    </source>
</evidence>
<sequence length="95" mass="10450">MPRHLAHLASAALALARRDARRPRRYEPVLHSDDGASPAPRRGELGFSERGADEPEDGDVIFEDTPLGGAPAKAHKRAIQRRSAQSPHFPAYMLM</sequence>